<dbReference type="GO" id="GO:0006508">
    <property type="term" value="P:proteolysis"/>
    <property type="evidence" value="ECO:0007669"/>
    <property type="project" value="InterPro"/>
</dbReference>
<gene>
    <name evidence="1" type="ORF">BALCAV_0211145</name>
</gene>
<reference evidence="1 2" key="1">
    <citation type="journal article" date="2014" name="Genome Announc.">
        <title>Draft Genome Sequence of Bacillus alcalophilus AV1934, a Classic Alkaliphile Isolated from Human Feces in 1934.</title>
        <authorList>
            <person name="Attie O."/>
            <person name="Jayaprakash A."/>
            <person name="Shah H."/>
            <person name="Paulsen I.T."/>
            <person name="Morino M."/>
            <person name="Takahashi Y."/>
            <person name="Narumi I."/>
            <person name="Sachidanandam R."/>
            <person name="Satoh K."/>
            <person name="Ito M."/>
            <person name="Krulwich T.A."/>
        </authorList>
    </citation>
    <scope>NUCLEOTIDE SEQUENCE [LARGE SCALE GENOMIC DNA]</scope>
    <source>
        <strain evidence="1 2">AV1934</strain>
    </source>
</reference>
<name>A0A094WHK6_ALKAL</name>
<organism evidence="1 2">
    <name type="scientific">Alkalihalobacillus alcalophilus ATCC 27647 = CGMCC 1.3604</name>
    <dbReference type="NCBI Taxonomy" id="1218173"/>
    <lineage>
        <taxon>Bacteria</taxon>
        <taxon>Bacillati</taxon>
        <taxon>Bacillota</taxon>
        <taxon>Bacilli</taxon>
        <taxon>Bacillales</taxon>
        <taxon>Bacillaceae</taxon>
        <taxon>Alkalihalobacillus</taxon>
    </lineage>
</organism>
<sequence>MNLIDSHCDVLLKLIKDKKRTFYDDKNIQANYLNLKKGEVKVQFFAIFVEPEIEQNQKFQNVLEQVEAFYERVLKPNPNMKHIKNWHQVEQLREGEIGAVLALEGLDAIGNDQTKLSLLYQLGVLSIGITWNGANLCGDGVGEPRGAGLTELGKAIVTRNNQYSVLTDVSHLSEAGFWDVLELSTFPIASHSNAKSICQHPRNLTDSQIKAIVQKGGYIGLVLYPVFLNGTKKATVSDLVRHIEHFCLLGAGGHIGIGSDFDGIDSVIDGVEHSGQYPSLFSELSNYFSDDFLNGLAAKNFKAFLARKLAN</sequence>
<comment type="caution">
    <text evidence="1">The sequence shown here is derived from an EMBL/GenBank/DDBJ whole genome shotgun (WGS) entry which is preliminary data.</text>
</comment>
<dbReference type="MEROPS" id="M19.007"/>
<dbReference type="CDD" id="cd01301">
    <property type="entry name" value="rDP_like"/>
    <property type="match status" value="1"/>
</dbReference>
<dbReference type="PANTHER" id="PTHR10443">
    <property type="entry name" value="MICROSOMAL DIPEPTIDASE"/>
    <property type="match status" value="1"/>
</dbReference>
<dbReference type="PANTHER" id="PTHR10443:SF12">
    <property type="entry name" value="DIPEPTIDASE"/>
    <property type="match status" value="1"/>
</dbReference>
<dbReference type="SUPFAM" id="SSF51556">
    <property type="entry name" value="Metallo-dependent hydrolases"/>
    <property type="match status" value="1"/>
</dbReference>
<evidence type="ECO:0000313" key="1">
    <source>
        <dbReference type="EMBL" id="KGA97254.1"/>
    </source>
</evidence>
<dbReference type="STRING" id="1218173.BALCAV_0211145"/>
<dbReference type="GO" id="GO:0070573">
    <property type="term" value="F:metallodipeptidase activity"/>
    <property type="evidence" value="ECO:0007669"/>
    <property type="project" value="InterPro"/>
</dbReference>
<proteinExistence type="predicted"/>
<dbReference type="RefSeq" id="WP_040323874.1">
    <property type="nucleotide sequence ID" value="NZ_ALPT02000033.1"/>
</dbReference>
<dbReference type="eggNOG" id="COG2355">
    <property type="taxonomic scope" value="Bacteria"/>
</dbReference>
<keyword evidence="2" id="KW-1185">Reference proteome</keyword>
<dbReference type="Pfam" id="PF01244">
    <property type="entry name" value="Peptidase_M19"/>
    <property type="match status" value="1"/>
</dbReference>
<dbReference type="AlphaFoldDB" id="A0A094WHK6"/>
<accession>A0A094WHK6</accession>
<dbReference type="OrthoDB" id="9804920at2"/>
<dbReference type="Gene3D" id="3.20.20.140">
    <property type="entry name" value="Metal-dependent hydrolases"/>
    <property type="match status" value="1"/>
</dbReference>
<dbReference type="PROSITE" id="PS51365">
    <property type="entry name" value="RENAL_DIPEPTIDASE_2"/>
    <property type="match status" value="1"/>
</dbReference>
<dbReference type="InterPro" id="IPR032466">
    <property type="entry name" value="Metal_Hydrolase"/>
</dbReference>
<dbReference type="EMBL" id="ALPT02000033">
    <property type="protein sequence ID" value="KGA97254.1"/>
    <property type="molecule type" value="Genomic_DNA"/>
</dbReference>
<dbReference type="Proteomes" id="UP000002754">
    <property type="component" value="Unassembled WGS sequence"/>
</dbReference>
<dbReference type="InterPro" id="IPR008257">
    <property type="entry name" value="Pept_M19"/>
</dbReference>
<evidence type="ECO:0000313" key="2">
    <source>
        <dbReference type="Proteomes" id="UP000002754"/>
    </source>
</evidence>
<protein>
    <submittedName>
        <fullName evidence="1">Diguanylate cyclase</fullName>
    </submittedName>
</protein>